<proteinExistence type="predicted"/>
<reference evidence="1" key="1">
    <citation type="journal article" date="2014" name="Front. Microbiol.">
        <title>High frequency of phylogenetically diverse reductive dehalogenase-homologous genes in deep subseafloor sedimentary metagenomes.</title>
        <authorList>
            <person name="Kawai M."/>
            <person name="Futagami T."/>
            <person name="Toyoda A."/>
            <person name="Takaki Y."/>
            <person name="Nishi S."/>
            <person name="Hori S."/>
            <person name="Arai W."/>
            <person name="Tsubouchi T."/>
            <person name="Morono Y."/>
            <person name="Uchiyama I."/>
            <person name="Ito T."/>
            <person name="Fujiyama A."/>
            <person name="Inagaki F."/>
            <person name="Takami H."/>
        </authorList>
    </citation>
    <scope>NUCLEOTIDE SEQUENCE</scope>
    <source>
        <strain evidence="1">Expedition CK06-06</strain>
    </source>
</reference>
<protein>
    <submittedName>
        <fullName evidence="1">Uncharacterized protein</fullName>
    </submittedName>
</protein>
<evidence type="ECO:0000313" key="1">
    <source>
        <dbReference type="EMBL" id="GAG49476.1"/>
    </source>
</evidence>
<name>X0ZMT0_9ZZZZ</name>
<dbReference type="EMBL" id="BARS01055845">
    <property type="protein sequence ID" value="GAG49476.1"/>
    <property type="molecule type" value="Genomic_DNA"/>
</dbReference>
<gene>
    <name evidence="1" type="ORF">S01H1_82389</name>
</gene>
<accession>X0ZMT0</accession>
<dbReference type="AlphaFoldDB" id="X0ZMT0"/>
<comment type="caution">
    <text evidence="1">The sequence shown here is derived from an EMBL/GenBank/DDBJ whole genome shotgun (WGS) entry which is preliminary data.</text>
</comment>
<organism evidence="1">
    <name type="scientific">marine sediment metagenome</name>
    <dbReference type="NCBI Taxonomy" id="412755"/>
    <lineage>
        <taxon>unclassified sequences</taxon>
        <taxon>metagenomes</taxon>
        <taxon>ecological metagenomes</taxon>
    </lineage>
</organism>
<sequence>MGLWYSLPGIIGLGDLVGTRSRSGGVSTVKDGEQQLLVSRLRWGEMWALS</sequence>